<dbReference type="Proteomes" id="UP000039021">
    <property type="component" value="Unassembled WGS sequence"/>
</dbReference>
<comment type="caution">
    <text evidence="1">The sequence shown here is derived from an EMBL/GenBank/DDBJ whole genome shotgun (WGS) entry which is preliminary data.</text>
</comment>
<protein>
    <submittedName>
        <fullName evidence="1">Uncharacterized protein</fullName>
    </submittedName>
</protein>
<proteinExistence type="predicted"/>
<gene>
    <name evidence="1" type="ORF">ERS007739_02298</name>
</gene>
<reference evidence="2" key="1">
    <citation type="submission" date="2015-03" db="EMBL/GenBank/DDBJ databases">
        <authorList>
            <consortium name="Pathogen Informatics"/>
        </authorList>
    </citation>
    <scope>NUCLEOTIDE SEQUENCE [LARGE SCALE GENOMIC DNA]</scope>
    <source>
        <strain evidence="2">N09902308</strain>
    </source>
</reference>
<dbReference type="RefSeq" id="WP_181895158.1">
    <property type="nucleotide sequence ID" value="NZ_PQFS01000033.1"/>
</dbReference>
<dbReference type="AlphaFoldDB" id="A0A916LB60"/>
<dbReference type="EMBL" id="CSBK01001031">
    <property type="protein sequence ID" value="COY23505.1"/>
    <property type="molecule type" value="Genomic_DNA"/>
</dbReference>
<name>A0A916LB60_MYCTX</name>
<accession>A0A916LB60</accession>
<evidence type="ECO:0000313" key="1">
    <source>
        <dbReference type="EMBL" id="COY23505.1"/>
    </source>
</evidence>
<evidence type="ECO:0000313" key="2">
    <source>
        <dbReference type="Proteomes" id="UP000039021"/>
    </source>
</evidence>
<sequence length="54" mass="6545">MRRSVYLTVAVEEFFQTPHARKVYRHVNYWLLCDPRHTYKTGWQPAVYRNDACA</sequence>
<organism evidence="1 2">
    <name type="scientific">Mycobacterium tuberculosis</name>
    <dbReference type="NCBI Taxonomy" id="1773"/>
    <lineage>
        <taxon>Bacteria</taxon>
        <taxon>Bacillati</taxon>
        <taxon>Actinomycetota</taxon>
        <taxon>Actinomycetes</taxon>
        <taxon>Mycobacteriales</taxon>
        <taxon>Mycobacteriaceae</taxon>
        <taxon>Mycobacterium</taxon>
        <taxon>Mycobacterium tuberculosis complex</taxon>
    </lineage>
</organism>